<gene>
    <name evidence="1" type="ORF">EUBSIR_00899</name>
</gene>
<sequence length="347" mass="37684">MSETIKLSPEMLISQAAQLSTLSNDFNNLFDSVVSELNTINGNWSKNLANNFAGKIISAQNGFRSVVDALNNGSEAARICAESFENIDDVLAKMMSGGGSNGSAGATSSIIPSNIDSIEDVFDLIDEQYNKLPSSVRENIKSCAKNWFGSGVSAYEITHQLFDKDFEGAIEKFCKDIADKAGDGISEIVFSDGSPDFELGFDQKLYGKYIINSIWDGTKAAKEFIDNPSMENLIQIGWNSTVGSVLDTVADEAYSFVSKIPFIGDWYAKRGATDGGSIFNVAYTEWTRAIFGDDMANSVSTYYADNGGIFKGLVNGYDVIKDAVTDSCKKSGGIINMWLDGWKIIFS</sequence>
<protein>
    <recommendedName>
        <fullName evidence="3">WXG100 family type VII secretion target</fullName>
    </recommendedName>
</protein>
<dbReference type="Proteomes" id="UP000005326">
    <property type="component" value="Unassembled WGS sequence"/>
</dbReference>
<name>B0MM73_9FIRM</name>
<dbReference type="InterPro" id="IPR036689">
    <property type="entry name" value="ESAT-6-like_sf"/>
</dbReference>
<accession>B0MM73</accession>
<keyword evidence="2" id="KW-1185">Reference proteome</keyword>
<proteinExistence type="predicted"/>
<dbReference type="AlphaFoldDB" id="B0MM73"/>
<evidence type="ECO:0000313" key="1">
    <source>
        <dbReference type="EMBL" id="EDS01228.1"/>
    </source>
</evidence>
<organism evidence="1 2">
    <name type="scientific">[Eubacterium] siraeum DSM 15702</name>
    <dbReference type="NCBI Taxonomy" id="428128"/>
    <lineage>
        <taxon>Bacteria</taxon>
        <taxon>Bacillati</taxon>
        <taxon>Bacillota</taxon>
        <taxon>Clostridia</taxon>
        <taxon>Eubacteriales</taxon>
        <taxon>Oscillospiraceae</taxon>
        <taxon>Oscillospiraceae incertae sedis</taxon>
    </lineage>
</organism>
<dbReference type="Gene3D" id="1.10.287.1060">
    <property type="entry name" value="ESAT-6-like"/>
    <property type="match status" value="1"/>
</dbReference>
<reference evidence="1" key="2">
    <citation type="submission" date="2014-06" db="EMBL/GenBank/DDBJ databases">
        <title>Draft genome sequence of Eubacterium siraeum (DSM 15702).</title>
        <authorList>
            <person name="Sudarsanam P."/>
            <person name="Ley R."/>
            <person name="Guruge J."/>
            <person name="Turnbaugh P.J."/>
            <person name="Mahowald M."/>
            <person name="Liep D."/>
            <person name="Gordon J."/>
        </authorList>
    </citation>
    <scope>NUCLEOTIDE SEQUENCE</scope>
    <source>
        <strain evidence="1">DSM 15702</strain>
    </source>
</reference>
<reference evidence="1" key="1">
    <citation type="submission" date="2007-10" db="EMBL/GenBank/DDBJ databases">
        <authorList>
            <person name="Fulton L."/>
            <person name="Clifton S."/>
            <person name="Fulton B."/>
            <person name="Xu J."/>
            <person name="Minx P."/>
            <person name="Pepin K.H."/>
            <person name="Johnson M."/>
            <person name="Thiruvilangam P."/>
            <person name="Bhonagiri V."/>
            <person name="Nash W.E."/>
            <person name="Mardis E.R."/>
            <person name="Wilson R.K."/>
        </authorList>
    </citation>
    <scope>NUCLEOTIDE SEQUENCE [LARGE SCALE GENOMIC DNA]</scope>
    <source>
        <strain evidence="1">DSM 15702</strain>
    </source>
</reference>
<dbReference type="SUPFAM" id="SSF140453">
    <property type="entry name" value="EsxAB dimer-like"/>
    <property type="match status" value="1"/>
</dbReference>
<dbReference type="EMBL" id="ABCA03000040">
    <property type="protein sequence ID" value="EDS01228.1"/>
    <property type="molecule type" value="Genomic_DNA"/>
</dbReference>
<evidence type="ECO:0008006" key="3">
    <source>
        <dbReference type="Google" id="ProtNLM"/>
    </source>
</evidence>
<comment type="caution">
    <text evidence="1">The sequence shown here is derived from an EMBL/GenBank/DDBJ whole genome shotgun (WGS) entry which is preliminary data.</text>
</comment>
<evidence type="ECO:0000313" key="2">
    <source>
        <dbReference type="Proteomes" id="UP000005326"/>
    </source>
</evidence>